<dbReference type="RefSeq" id="WP_181846407.1">
    <property type="nucleotide sequence ID" value="NZ_JARSBO010000005.1"/>
</dbReference>
<dbReference type="Pfam" id="PF01381">
    <property type="entry name" value="HTH_3"/>
    <property type="match status" value="1"/>
</dbReference>
<dbReference type="SUPFAM" id="SSF47413">
    <property type="entry name" value="lambda repressor-like DNA-binding domains"/>
    <property type="match status" value="1"/>
</dbReference>
<dbReference type="InterPro" id="IPR010982">
    <property type="entry name" value="Lambda_DNA-bd_dom_sf"/>
</dbReference>
<organism evidence="2 3">
    <name type="scientific">Thalassospira aquimaris</name>
    <dbReference type="NCBI Taxonomy" id="3037796"/>
    <lineage>
        <taxon>Bacteria</taxon>
        <taxon>Pseudomonadati</taxon>
        <taxon>Pseudomonadota</taxon>
        <taxon>Alphaproteobacteria</taxon>
        <taxon>Rhodospirillales</taxon>
        <taxon>Thalassospiraceae</taxon>
        <taxon>Thalassospira</taxon>
    </lineage>
</organism>
<dbReference type="EMBL" id="JARSBO010000005">
    <property type="protein sequence ID" value="MDG4719709.1"/>
    <property type="molecule type" value="Genomic_DNA"/>
</dbReference>
<evidence type="ECO:0000313" key="3">
    <source>
        <dbReference type="Proteomes" id="UP001529180"/>
    </source>
</evidence>
<evidence type="ECO:0000313" key="2">
    <source>
        <dbReference type="EMBL" id="MDG4719709.1"/>
    </source>
</evidence>
<dbReference type="SMART" id="SM00530">
    <property type="entry name" value="HTH_XRE"/>
    <property type="match status" value="1"/>
</dbReference>
<dbReference type="PROSITE" id="PS50943">
    <property type="entry name" value="HTH_CROC1"/>
    <property type="match status" value="1"/>
</dbReference>
<comment type="caution">
    <text evidence="2">The sequence shown here is derived from an EMBL/GenBank/DDBJ whole genome shotgun (WGS) entry which is preliminary data.</text>
</comment>
<dbReference type="CDD" id="cd00093">
    <property type="entry name" value="HTH_XRE"/>
    <property type="match status" value="1"/>
</dbReference>
<sequence>MSKLDYQIASTHQIHQDIAQRLNRYRIHLELTQQELADEAGISVPTLSRLLNGKGATLDTFLRVLKAMNLVEAMAAYIPEPRDSPFAPRRARPIADRQRVRSKSEVPVWTGFDDTAPVFDDD</sequence>
<dbReference type="InterPro" id="IPR001387">
    <property type="entry name" value="Cro/C1-type_HTH"/>
</dbReference>
<name>A0ABT6GCG0_9PROT</name>
<proteinExistence type="predicted"/>
<reference evidence="2 3" key="1">
    <citation type="submission" date="2023-03" db="EMBL/GenBank/DDBJ databases">
        <title>Strain FZY0004 represents a novel species in the genus Thalassospira isolated from seawater.</title>
        <authorList>
            <person name="Fu Z.-Y."/>
        </authorList>
    </citation>
    <scope>NUCLEOTIDE SEQUENCE [LARGE SCALE GENOMIC DNA]</scope>
    <source>
        <strain evidence="2 3">FZY0004</strain>
    </source>
</reference>
<protein>
    <submittedName>
        <fullName evidence="2">Helix-turn-helix transcriptional regulator</fullName>
    </submittedName>
</protein>
<feature type="domain" description="HTH cro/C1-type" evidence="1">
    <location>
        <begin position="22"/>
        <end position="74"/>
    </location>
</feature>
<dbReference type="Proteomes" id="UP001529180">
    <property type="component" value="Unassembled WGS sequence"/>
</dbReference>
<keyword evidence="3" id="KW-1185">Reference proteome</keyword>
<gene>
    <name evidence="2" type="ORF">P7680_11935</name>
</gene>
<accession>A0ABT6GCG0</accession>
<dbReference type="Gene3D" id="1.10.260.40">
    <property type="entry name" value="lambda repressor-like DNA-binding domains"/>
    <property type="match status" value="1"/>
</dbReference>
<evidence type="ECO:0000259" key="1">
    <source>
        <dbReference type="PROSITE" id="PS50943"/>
    </source>
</evidence>